<accession>A0A6C0HG89</accession>
<dbReference type="AlphaFoldDB" id="A0A6C0HG89"/>
<evidence type="ECO:0000313" key="1">
    <source>
        <dbReference type="EMBL" id="QHT79146.1"/>
    </source>
</evidence>
<reference evidence="1" key="1">
    <citation type="journal article" date="2020" name="Nature">
        <title>Giant virus diversity and host interactions through global metagenomics.</title>
        <authorList>
            <person name="Schulz F."/>
            <person name="Roux S."/>
            <person name="Paez-Espino D."/>
            <person name="Jungbluth S."/>
            <person name="Walsh D.A."/>
            <person name="Denef V.J."/>
            <person name="McMahon K.D."/>
            <person name="Konstantinidis K.T."/>
            <person name="Eloe-Fadrosh E.A."/>
            <person name="Kyrpides N.C."/>
            <person name="Woyke T."/>
        </authorList>
    </citation>
    <scope>NUCLEOTIDE SEQUENCE</scope>
    <source>
        <strain evidence="1">GVMAG-M-3300023179-99</strain>
    </source>
</reference>
<name>A0A6C0HG89_9ZZZZ</name>
<organism evidence="1">
    <name type="scientific">viral metagenome</name>
    <dbReference type="NCBI Taxonomy" id="1070528"/>
    <lineage>
        <taxon>unclassified sequences</taxon>
        <taxon>metagenomes</taxon>
        <taxon>organismal metagenomes</taxon>
    </lineage>
</organism>
<proteinExistence type="predicted"/>
<sequence length="84" mass="9259">MKELSWIALAVAVIVVLAMLTKTWEPFALEFVDSTNMQRTDANKDSSYAQVTNNVKPPSDLGIPAVTGIETPFRVNLFNSFVPT</sequence>
<protein>
    <submittedName>
        <fullName evidence="1">Uncharacterized protein</fullName>
    </submittedName>
</protein>
<dbReference type="EMBL" id="MN739946">
    <property type="protein sequence ID" value="QHT79146.1"/>
    <property type="molecule type" value="Genomic_DNA"/>
</dbReference>